<evidence type="ECO:0000256" key="4">
    <source>
        <dbReference type="ARBA" id="ARBA00023008"/>
    </source>
</evidence>
<dbReference type="Pfam" id="PF00649">
    <property type="entry name" value="Copper-fist"/>
    <property type="match status" value="1"/>
</dbReference>
<evidence type="ECO:0000256" key="6">
    <source>
        <dbReference type="ARBA" id="ARBA00023163"/>
    </source>
</evidence>
<reference evidence="9 10" key="1">
    <citation type="submission" date="2016-03" db="EMBL/GenBank/DDBJ databases">
        <title>Choanephora cucurbitarum.</title>
        <authorList>
            <person name="Min B."/>
            <person name="Park H."/>
            <person name="Park J.-H."/>
            <person name="Shin H.-D."/>
            <person name="Choi I.-G."/>
        </authorList>
    </citation>
    <scope>NUCLEOTIDE SEQUENCE [LARGE SCALE GENOMIC DNA]</scope>
    <source>
        <strain evidence="9 10">KUS-F28377</strain>
    </source>
</reference>
<gene>
    <name evidence="9" type="primary">CRF1</name>
    <name evidence="9" type="ORF">A0J61_08793</name>
</gene>
<comment type="caution">
    <text evidence="9">The sequence shown here is derived from an EMBL/GenBank/DDBJ whole genome shotgun (WGS) entry which is preliminary data.</text>
</comment>
<dbReference type="SUPFAM" id="SSF57879">
    <property type="entry name" value="Zinc domain conserved in yeast copper-regulated transcription factors"/>
    <property type="match status" value="1"/>
</dbReference>
<feature type="domain" description="Copper-fist" evidence="8">
    <location>
        <begin position="1"/>
        <end position="39"/>
    </location>
</feature>
<dbReference type="GO" id="GO:0005634">
    <property type="term" value="C:nucleus"/>
    <property type="evidence" value="ECO:0007669"/>
    <property type="project" value="UniProtKB-SubCell"/>
</dbReference>
<evidence type="ECO:0000256" key="2">
    <source>
        <dbReference type="ARBA" id="ARBA00022723"/>
    </source>
</evidence>
<evidence type="ECO:0000256" key="7">
    <source>
        <dbReference type="ARBA" id="ARBA00023242"/>
    </source>
</evidence>
<keyword evidence="2" id="KW-0479">Metal-binding</keyword>
<evidence type="ECO:0000256" key="5">
    <source>
        <dbReference type="ARBA" id="ARBA00023015"/>
    </source>
</evidence>
<dbReference type="Proteomes" id="UP000093000">
    <property type="component" value="Unassembled WGS sequence"/>
</dbReference>
<evidence type="ECO:0000256" key="1">
    <source>
        <dbReference type="ARBA" id="ARBA00004123"/>
    </source>
</evidence>
<evidence type="ECO:0000259" key="8">
    <source>
        <dbReference type="PROSITE" id="PS50073"/>
    </source>
</evidence>
<dbReference type="InterPro" id="IPR051763">
    <property type="entry name" value="Copper_Homeo_Regul"/>
</dbReference>
<dbReference type="GO" id="GO:0005507">
    <property type="term" value="F:copper ion binding"/>
    <property type="evidence" value="ECO:0007669"/>
    <property type="project" value="InterPro"/>
</dbReference>
<accession>A0A1C7N214</accession>
<dbReference type="Gene3D" id="3.90.430.10">
    <property type="entry name" value="Copper fist DNA-binding domain"/>
    <property type="match status" value="1"/>
</dbReference>
<dbReference type="InParanoid" id="A0A1C7N214"/>
<dbReference type="OrthoDB" id="5600085at2759"/>
<organism evidence="9 10">
    <name type="scientific">Choanephora cucurbitarum</name>
    <dbReference type="NCBI Taxonomy" id="101091"/>
    <lineage>
        <taxon>Eukaryota</taxon>
        <taxon>Fungi</taxon>
        <taxon>Fungi incertae sedis</taxon>
        <taxon>Mucoromycota</taxon>
        <taxon>Mucoromycotina</taxon>
        <taxon>Mucoromycetes</taxon>
        <taxon>Mucorales</taxon>
        <taxon>Mucorineae</taxon>
        <taxon>Choanephoraceae</taxon>
        <taxon>Choanephoroideae</taxon>
        <taxon>Choanephora</taxon>
    </lineage>
</organism>
<dbReference type="SMART" id="SM00412">
    <property type="entry name" value="Cu_FIST"/>
    <property type="match status" value="1"/>
</dbReference>
<proteinExistence type="predicted"/>
<dbReference type="STRING" id="101091.A0A1C7N214"/>
<dbReference type="PANTHER" id="PTHR28088">
    <property type="entry name" value="TRANSCRIPTIONAL ACTIVATOR HAA1-RELATED"/>
    <property type="match status" value="1"/>
</dbReference>
<keyword evidence="6" id="KW-0804">Transcription</keyword>
<dbReference type="GO" id="GO:0006879">
    <property type="term" value="P:intracellular iron ion homeostasis"/>
    <property type="evidence" value="ECO:0007669"/>
    <property type="project" value="TreeGrafter"/>
</dbReference>
<dbReference type="InterPro" id="IPR001083">
    <property type="entry name" value="Cu_fist_DNA-bd_dom"/>
</dbReference>
<dbReference type="GO" id="GO:0000981">
    <property type="term" value="F:DNA-binding transcription factor activity, RNA polymerase II-specific"/>
    <property type="evidence" value="ECO:0007669"/>
    <property type="project" value="TreeGrafter"/>
</dbReference>
<dbReference type="GO" id="GO:0006878">
    <property type="term" value="P:intracellular copper ion homeostasis"/>
    <property type="evidence" value="ECO:0007669"/>
    <property type="project" value="TreeGrafter"/>
</dbReference>
<dbReference type="EMBL" id="LUGH01000713">
    <property type="protein sequence ID" value="OBZ83152.1"/>
    <property type="molecule type" value="Genomic_DNA"/>
</dbReference>
<dbReference type="GO" id="GO:0000978">
    <property type="term" value="F:RNA polymerase II cis-regulatory region sequence-specific DNA binding"/>
    <property type="evidence" value="ECO:0007669"/>
    <property type="project" value="TreeGrafter"/>
</dbReference>
<keyword evidence="10" id="KW-1185">Reference proteome</keyword>
<keyword evidence="5" id="KW-0805">Transcription regulation</keyword>
<keyword evidence="4" id="KW-0186">Copper</keyword>
<dbReference type="AlphaFoldDB" id="A0A1C7N214"/>
<keyword evidence="7" id="KW-0539">Nucleus</keyword>
<evidence type="ECO:0000256" key="3">
    <source>
        <dbReference type="ARBA" id="ARBA00022833"/>
    </source>
</evidence>
<dbReference type="SMART" id="SM01090">
    <property type="entry name" value="Copper-fist"/>
    <property type="match status" value="1"/>
</dbReference>
<comment type="subcellular location">
    <subcellularLocation>
        <location evidence="1">Nucleus</location>
    </subcellularLocation>
</comment>
<evidence type="ECO:0000313" key="9">
    <source>
        <dbReference type="EMBL" id="OBZ83152.1"/>
    </source>
</evidence>
<dbReference type="GO" id="GO:0045944">
    <property type="term" value="P:positive regulation of transcription by RNA polymerase II"/>
    <property type="evidence" value="ECO:0007669"/>
    <property type="project" value="TreeGrafter"/>
</dbReference>
<dbReference type="InterPro" id="IPR036395">
    <property type="entry name" value="Cu_fist_DNA-bd_dom_sf"/>
</dbReference>
<sequence length="350" mass="39290">MFINGIKFACNTCVKGHRSSNCNHFERPLIEIRKKGRPVTQCSFCRDLRKTKQVHVKCNCTDKSETLSHQQHDCTTGDHSISFKGASVMVDPIANQCTCHEIQKPVHQTQTQPIMMKMSDGSHIVLPLKKSKLQRMTIDSPYSDNKSPRRRRSYPMRNISTANAFYHSDNPSFDMTSLPEPTLLMEMQSFLLPNSLLTARDTDINTQSAHSISSASSCSSSCSSPSIPSRYDIYRESSTSLSDVNNLISHVLEEEPVYSYEDMMTRSNTSTHPTPQSQWMCGSLIPHQSCPPLHLQTSGESIMLTITPLMNCHSPDIIQPSLDKPASTRILTCYFGSNCICPECMVHPHQ</sequence>
<dbReference type="PROSITE" id="PS50073">
    <property type="entry name" value="COPPER_FIST_2"/>
    <property type="match status" value="1"/>
</dbReference>
<protein>
    <submittedName>
        <fullName evidence="9">Copper resistance protein CRF1</fullName>
    </submittedName>
</protein>
<keyword evidence="3" id="KW-0862">Zinc</keyword>
<evidence type="ECO:0000313" key="10">
    <source>
        <dbReference type="Proteomes" id="UP000093000"/>
    </source>
</evidence>
<dbReference type="PRINTS" id="PR00617">
    <property type="entry name" value="COPPERFIST"/>
</dbReference>
<dbReference type="PANTHER" id="PTHR28088:SF5">
    <property type="entry name" value="TRANSCRIPTIONAL ACTIVATOR HAA1-RELATED"/>
    <property type="match status" value="1"/>
</dbReference>
<name>A0A1C7N214_9FUNG</name>
<dbReference type="FunFam" id="3.90.430.10:FF:000001">
    <property type="entry name" value="Copper fist DNA-binding protein"/>
    <property type="match status" value="1"/>
</dbReference>